<dbReference type="Proteomes" id="UP001151582">
    <property type="component" value="Unassembled WGS sequence"/>
</dbReference>
<dbReference type="PANTHER" id="PTHR11570:SF0">
    <property type="entry name" value="S-ADENOSYLMETHIONINE DECARBOXYLASE PROENZYME"/>
    <property type="match status" value="1"/>
</dbReference>
<evidence type="ECO:0000256" key="8">
    <source>
        <dbReference type="ARBA" id="ARBA00023066"/>
    </source>
</evidence>
<dbReference type="GO" id="GO:0004014">
    <property type="term" value="F:adenosylmethionine decarboxylase activity"/>
    <property type="evidence" value="ECO:0007669"/>
    <property type="project" value="UniProtKB-EC"/>
</dbReference>
<keyword evidence="9" id="KW-0620">Polyamine biosynthesis</keyword>
<evidence type="ECO:0000256" key="10">
    <source>
        <dbReference type="ARBA" id="ARBA00023145"/>
    </source>
</evidence>
<dbReference type="GO" id="GO:0005829">
    <property type="term" value="C:cytosol"/>
    <property type="evidence" value="ECO:0007669"/>
    <property type="project" value="TreeGrafter"/>
</dbReference>
<keyword evidence="8" id="KW-0745">Spermidine biosynthesis</keyword>
<dbReference type="EMBL" id="JANBQB010000262">
    <property type="protein sequence ID" value="KAJ1978681.1"/>
    <property type="molecule type" value="Genomic_DNA"/>
</dbReference>
<comment type="cofactor">
    <cofactor evidence="1">
        <name>pyruvate</name>
        <dbReference type="ChEBI" id="CHEBI:15361"/>
    </cofactor>
</comment>
<comment type="similarity">
    <text evidence="3">Belongs to the eukaryotic AdoMetDC family.</text>
</comment>
<proteinExistence type="inferred from homology"/>
<dbReference type="InterPro" id="IPR048283">
    <property type="entry name" value="AdoMetDC-like"/>
</dbReference>
<dbReference type="GO" id="GO:0008295">
    <property type="term" value="P:spermidine biosynthetic process"/>
    <property type="evidence" value="ECO:0007669"/>
    <property type="project" value="UniProtKB-KW"/>
</dbReference>
<dbReference type="InterPro" id="IPR016067">
    <property type="entry name" value="S-AdoMet_deCO2ase_core"/>
</dbReference>
<dbReference type="NCBIfam" id="TIGR00535">
    <property type="entry name" value="SAM_DCase"/>
    <property type="match status" value="1"/>
</dbReference>
<keyword evidence="6" id="KW-0210">Decarboxylase</keyword>
<evidence type="ECO:0000256" key="1">
    <source>
        <dbReference type="ARBA" id="ARBA00001928"/>
    </source>
</evidence>
<name>A0A9W8B0L0_9FUNG</name>
<evidence type="ECO:0000256" key="11">
    <source>
        <dbReference type="ARBA" id="ARBA00023239"/>
    </source>
</evidence>
<comment type="pathway">
    <text evidence="2">Amine and polyamine biosynthesis; S-adenosylmethioninamine biosynthesis; S-adenosylmethioninamine from S-adenosyl-L-methionine: step 1/1.</text>
</comment>
<dbReference type="InterPro" id="IPR018166">
    <property type="entry name" value="S-AdoMet_deCO2ase_CS"/>
</dbReference>
<dbReference type="AlphaFoldDB" id="A0A9W8B0L0"/>
<protein>
    <recommendedName>
        <fullName evidence="4">adenosylmethionine decarboxylase</fullName>
        <ecNumber evidence="4">4.1.1.50</ecNumber>
    </recommendedName>
</protein>
<evidence type="ECO:0000256" key="12">
    <source>
        <dbReference type="ARBA" id="ARBA00023270"/>
    </source>
</evidence>
<feature type="region of interest" description="Disordered" evidence="14">
    <location>
        <begin position="373"/>
        <end position="404"/>
    </location>
</feature>
<dbReference type="Gene3D" id="3.60.90.10">
    <property type="entry name" value="S-adenosylmethionine decarboxylase"/>
    <property type="match status" value="1"/>
</dbReference>
<dbReference type="PANTHER" id="PTHR11570">
    <property type="entry name" value="S-ADENOSYLMETHIONINE DECARBOXYLASE"/>
    <property type="match status" value="1"/>
</dbReference>
<dbReference type="Pfam" id="PF01536">
    <property type="entry name" value="SAM_decarbox"/>
    <property type="match status" value="1"/>
</dbReference>
<keyword evidence="12" id="KW-0704">Schiff base</keyword>
<evidence type="ECO:0000256" key="5">
    <source>
        <dbReference type="ARBA" id="ARBA00022691"/>
    </source>
</evidence>
<evidence type="ECO:0000256" key="14">
    <source>
        <dbReference type="SAM" id="MobiDB-lite"/>
    </source>
</evidence>
<keyword evidence="11 15" id="KW-0456">Lyase</keyword>
<dbReference type="SUPFAM" id="SSF56276">
    <property type="entry name" value="S-adenosylmethionine decarboxylase"/>
    <property type="match status" value="1"/>
</dbReference>
<dbReference type="GO" id="GO:0006597">
    <property type="term" value="P:spermine biosynthetic process"/>
    <property type="evidence" value="ECO:0007669"/>
    <property type="project" value="InterPro"/>
</dbReference>
<keyword evidence="7" id="KW-0068">Autocatalytic cleavage</keyword>
<feature type="region of interest" description="Disordered" evidence="14">
    <location>
        <begin position="1"/>
        <end position="24"/>
    </location>
</feature>
<evidence type="ECO:0000256" key="13">
    <source>
        <dbReference type="ARBA" id="ARBA00023317"/>
    </source>
</evidence>
<keyword evidence="16" id="KW-1185">Reference proteome</keyword>
<evidence type="ECO:0000313" key="16">
    <source>
        <dbReference type="Proteomes" id="UP001151582"/>
    </source>
</evidence>
<evidence type="ECO:0000256" key="9">
    <source>
        <dbReference type="ARBA" id="ARBA00023115"/>
    </source>
</evidence>
<sequence length="475" mass="52503">MPPPPVVQTPLPPPLPANALPPDNEAFEGPEKLLEVWFEPSDRCVEPCAAKASDRPGLLAVPQACWERMLDLVHCKILHTLSNQHVDAYLLSESSMFVYPHKLILKTCGTTTLLLAVSELLKIAKDYCKFCTVWRLFYSRKNFMFPDRQPHPHQDWNDEVAFLDRCFKGGSAYKVGRTNGDHWYLYLTTPGSQPKASGTVPPTLRESVSDFAPTGGSSDLTHDRDITVEILMTDLDPAATTHYYESNHTMGDGASLDPLVGGKKIEAATGIDRIYPGAQTDSFLFSPCGFSLNGLAGKHYFTIHVTPEPECSYASFETNLALESHHPTSSALGLQALVQQVVDIFRPGKFSVSVFKTHSTAGAVSSRYAHRMANQRGRGAGSSSPGRFHSGDSTPTDEPDLTLSPNDHLALLTAAGSGGGSRSVEEEMALFQSWRKLMNSLPPWNLESLDDYQQADHILYEFDNYWLRFGYFTKL</sequence>
<evidence type="ECO:0000256" key="4">
    <source>
        <dbReference type="ARBA" id="ARBA00012357"/>
    </source>
</evidence>
<reference evidence="15" key="1">
    <citation type="submission" date="2022-07" db="EMBL/GenBank/DDBJ databases">
        <title>Phylogenomic reconstructions and comparative analyses of Kickxellomycotina fungi.</title>
        <authorList>
            <person name="Reynolds N.K."/>
            <person name="Stajich J.E."/>
            <person name="Barry K."/>
            <person name="Grigoriev I.V."/>
            <person name="Crous P."/>
            <person name="Smith M.E."/>
        </authorList>
    </citation>
    <scope>NUCLEOTIDE SEQUENCE</scope>
    <source>
        <strain evidence="15">RSA 567</strain>
    </source>
</reference>
<organism evidence="15 16">
    <name type="scientific">Dimargaris verticillata</name>
    <dbReference type="NCBI Taxonomy" id="2761393"/>
    <lineage>
        <taxon>Eukaryota</taxon>
        <taxon>Fungi</taxon>
        <taxon>Fungi incertae sedis</taxon>
        <taxon>Zoopagomycota</taxon>
        <taxon>Kickxellomycotina</taxon>
        <taxon>Dimargaritomycetes</taxon>
        <taxon>Dimargaritales</taxon>
        <taxon>Dimargaritaceae</taxon>
        <taxon>Dimargaris</taxon>
    </lineage>
</organism>
<feature type="compositionally biased region" description="Pro residues" evidence="14">
    <location>
        <begin position="1"/>
        <end position="16"/>
    </location>
</feature>
<evidence type="ECO:0000313" key="15">
    <source>
        <dbReference type="EMBL" id="KAJ1978681.1"/>
    </source>
</evidence>
<keyword evidence="5" id="KW-0949">S-adenosyl-L-methionine</keyword>
<evidence type="ECO:0000256" key="7">
    <source>
        <dbReference type="ARBA" id="ARBA00022813"/>
    </source>
</evidence>
<evidence type="ECO:0000256" key="2">
    <source>
        <dbReference type="ARBA" id="ARBA00004911"/>
    </source>
</evidence>
<comment type="caution">
    <text evidence="15">The sequence shown here is derived from an EMBL/GenBank/DDBJ whole genome shotgun (WGS) entry which is preliminary data.</text>
</comment>
<keyword evidence="13" id="KW-0670">Pyruvate</keyword>
<accession>A0A9W8B0L0</accession>
<evidence type="ECO:0000256" key="3">
    <source>
        <dbReference type="ARBA" id="ARBA00008466"/>
    </source>
</evidence>
<dbReference type="InterPro" id="IPR001985">
    <property type="entry name" value="S-AdoMet_decarboxylase_euk"/>
</dbReference>
<dbReference type="OrthoDB" id="1068353at2759"/>
<evidence type="ECO:0000256" key="6">
    <source>
        <dbReference type="ARBA" id="ARBA00022793"/>
    </source>
</evidence>
<dbReference type="PROSITE" id="PS01336">
    <property type="entry name" value="ADOMETDC"/>
    <property type="match status" value="1"/>
</dbReference>
<keyword evidence="10" id="KW-0865">Zymogen</keyword>
<dbReference type="EC" id="4.1.1.50" evidence="4"/>
<gene>
    <name evidence="15" type="primary">SPE2</name>
    <name evidence="15" type="ORF">H4R34_003111</name>
</gene>